<dbReference type="SUPFAM" id="SSF53098">
    <property type="entry name" value="Ribonuclease H-like"/>
    <property type="match status" value="1"/>
</dbReference>
<dbReference type="PANTHER" id="PTHR47515">
    <property type="entry name" value="LOW CALCIUM RESPONSE LOCUS PROTEIN T"/>
    <property type="match status" value="1"/>
</dbReference>
<dbReference type="InterPro" id="IPR036397">
    <property type="entry name" value="RNaseH_sf"/>
</dbReference>
<dbReference type="InterPro" id="IPR001584">
    <property type="entry name" value="Integrase_cat-core"/>
</dbReference>
<reference evidence="3 4" key="1">
    <citation type="submission" date="2018-05" db="EMBL/GenBank/DDBJ databases">
        <title>Genomic Encyclopedia of Type Strains, Phase IV (KMG-IV): sequencing the most valuable type-strain genomes for metagenomic binning, comparative biology and taxonomic classification.</title>
        <authorList>
            <person name="Goeker M."/>
        </authorList>
    </citation>
    <scope>NUCLEOTIDE SEQUENCE [LARGE SCALE GENOMIC DNA]</scope>
    <source>
        <strain evidence="3 4">DSM 6986</strain>
    </source>
</reference>
<evidence type="ECO:0000259" key="2">
    <source>
        <dbReference type="PROSITE" id="PS50994"/>
    </source>
</evidence>
<evidence type="ECO:0000313" key="3">
    <source>
        <dbReference type="EMBL" id="PWJ72187.1"/>
    </source>
</evidence>
<organism evidence="3 4">
    <name type="scientific">Pseudaminobacter salicylatoxidans</name>
    <dbReference type="NCBI Taxonomy" id="93369"/>
    <lineage>
        <taxon>Bacteria</taxon>
        <taxon>Pseudomonadati</taxon>
        <taxon>Pseudomonadota</taxon>
        <taxon>Alphaproteobacteria</taxon>
        <taxon>Hyphomicrobiales</taxon>
        <taxon>Phyllobacteriaceae</taxon>
        <taxon>Pseudaminobacter</taxon>
    </lineage>
</organism>
<evidence type="ECO:0000256" key="1">
    <source>
        <dbReference type="SAM" id="MobiDB-lite"/>
    </source>
</evidence>
<dbReference type="Gene3D" id="3.30.420.10">
    <property type="entry name" value="Ribonuclease H-like superfamily/Ribonuclease H"/>
    <property type="match status" value="1"/>
</dbReference>
<dbReference type="GO" id="GO:0003676">
    <property type="term" value="F:nucleic acid binding"/>
    <property type="evidence" value="ECO:0007669"/>
    <property type="project" value="InterPro"/>
</dbReference>
<dbReference type="PANTHER" id="PTHR47515:SF1">
    <property type="entry name" value="BLR2054 PROTEIN"/>
    <property type="match status" value="1"/>
</dbReference>
<feature type="domain" description="Integrase catalytic" evidence="2">
    <location>
        <begin position="112"/>
        <end position="273"/>
    </location>
</feature>
<accession>A0A316BHI0</accession>
<dbReference type="Pfam" id="PF13683">
    <property type="entry name" value="rve_3"/>
    <property type="match status" value="1"/>
</dbReference>
<sequence length="309" mass="35496">MVTPAARRNAVTHLKSAFGMSERRACKAIGCCRMTVRYETRRPDDRELRERMWEIARERRRFGYRRLHVLLKREGHLVNHKKLFRLYREEKLSVRKRGGRKRAIGTRAPMLVPLQPNERWSLDFVSDQLTDGRRFRILAVVDDCTRESLALVADTSLSGLRVARELDRLIAERGKPRMIVSDNGSEFTSNAILAWADRARVEWHYIAPGKPMQNGFIESFNGRLRDELLNETLFSSLAQARAMLSIWRTDYNGSRPHSKLGWKTPDEFAPTFHTRRALTLRTAKSYAPAPAASPAHQGKDNAGNELKTG</sequence>
<proteinExistence type="predicted"/>
<dbReference type="PROSITE" id="PS50994">
    <property type="entry name" value="INTEGRASE"/>
    <property type="match status" value="1"/>
</dbReference>
<dbReference type="GO" id="GO:0015074">
    <property type="term" value="P:DNA integration"/>
    <property type="evidence" value="ECO:0007669"/>
    <property type="project" value="InterPro"/>
</dbReference>
<feature type="region of interest" description="Disordered" evidence="1">
    <location>
        <begin position="286"/>
        <end position="309"/>
    </location>
</feature>
<dbReference type="InterPro" id="IPR012337">
    <property type="entry name" value="RNaseH-like_sf"/>
</dbReference>
<dbReference type="EMBL" id="QGGG01000041">
    <property type="protein sequence ID" value="PWJ72187.1"/>
    <property type="molecule type" value="Genomic_DNA"/>
</dbReference>
<evidence type="ECO:0000313" key="4">
    <source>
        <dbReference type="Proteomes" id="UP000245396"/>
    </source>
</evidence>
<gene>
    <name evidence="3" type="ORF">C7441_1412</name>
</gene>
<keyword evidence="4" id="KW-1185">Reference proteome</keyword>
<comment type="caution">
    <text evidence="3">The sequence shown here is derived from an EMBL/GenBank/DDBJ whole genome shotgun (WGS) entry which is preliminary data.</text>
</comment>
<dbReference type="InterPro" id="IPR025948">
    <property type="entry name" value="HTH-like_dom"/>
</dbReference>
<dbReference type="Pfam" id="PF13276">
    <property type="entry name" value="HTH_21"/>
    <property type="match status" value="1"/>
</dbReference>
<dbReference type="InterPro" id="IPR048020">
    <property type="entry name" value="Transpos_IS3"/>
</dbReference>
<dbReference type="Proteomes" id="UP000245396">
    <property type="component" value="Unassembled WGS sequence"/>
</dbReference>
<dbReference type="NCBIfam" id="NF033516">
    <property type="entry name" value="transpos_IS3"/>
    <property type="match status" value="1"/>
</dbReference>
<protein>
    <submittedName>
        <fullName evidence="3">Putative transposase</fullName>
    </submittedName>
</protein>
<dbReference type="AlphaFoldDB" id="A0A316BHI0"/>
<name>A0A316BHI0_PSESE</name>